<evidence type="ECO:0000256" key="1">
    <source>
        <dbReference type="SAM" id="SignalP"/>
    </source>
</evidence>
<gene>
    <name evidence="2" type="ORF">XENOCAPTIV_028934</name>
</gene>
<reference evidence="2 3" key="1">
    <citation type="submission" date="2021-06" db="EMBL/GenBank/DDBJ databases">
        <authorList>
            <person name="Palmer J.M."/>
        </authorList>
    </citation>
    <scope>NUCLEOTIDE SEQUENCE [LARGE SCALE GENOMIC DNA]</scope>
    <source>
        <strain evidence="2 3">XC_2019</strain>
        <tissue evidence="2">Muscle</tissue>
    </source>
</reference>
<accession>A0ABV0RE64</accession>
<proteinExistence type="predicted"/>
<dbReference type="Proteomes" id="UP001434883">
    <property type="component" value="Unassembled WGS sequence"/>
</dbReference>
<protein>
    <recommendedName>
        <fullName evidence="4">Secreted protein</fullName>
    </recommendedName>
</protein>
<sequence length="144" mass="15399">MMLIGAGCSSFHLRNGCVHLSLSLLASVLIIDRGVGGCSDPACGFAPKISNTPSSGTLAWYLNLFREVCGHGLETCVQNETAQLLLLSLMASVCLHRTCGSPCDKSHGAVRDQWMSEQPAASAIWIRSLILQGQRHVHLAPCQP</sequence>
<evidence type="ECO:0000313" key="3">
    <source>
        <dbReference type="Proteomes" id="UP001434883"/>
    </source>
</evidence>
<feature type="signal peptide" evidence="1">
    <location>
        <begin position="1"/>
        <end position="36"/>
    </location>
</feature>
<comment type="caution">
    <text evidence="2">The sequence shown here is derived from an EMBL/GenBank/DDBJ whole genome shotgun (WGS) entry which is preliminary data.</text>
</comment>
<feature type="chain" id="PRO_5046238737" description="Secreted protein" evidence="1">
    <location>
        <begin position="37"/>
        <end position="144"/>
    </location>
</feature>
<name>A0ABV0RE64_9TELE</name>
<keyword evidence="3" id="KW-1185">Reference proteome</keyword>
<evidence type="ECO:0000313" key="2">
    <source>
        <dbReference type="EMBL" id="MEQ2206405.1"/>
    </source>
</evidence>
<keyword evidence="1" id="KW-0732">Signal</keyword>
<evidence type="ECO:0008006" key="4">
    <source>
        <dbReference type="Google" id="ProtNLM"/>
    </source>
</evidence>
<organism evidence="2 3">
    <name type="scientific">Xenoophorus captivus</name>
    <dbReference type="NCBI Taxonomy" id="1517983"/>
    <lineage>
        <taxon>Eukaryota</taxon>
        <taxon>Metazoa</taxon>
        <taxon>Chordata</taxon>
        <taxon>Craniata</taxon>
        <taxon>Vertebrata</taxon>
        <taxon>Euteleostomi</taxon>
        <taxon>Actinopterygii</taxon>
        <taxon>Neopterygii</taxon>
        <taxon>Teleostei</taxon>
        <taxon>Neoteleostei</taxon>
        <taxon>Acanthomorphata</taxon>
        <taxon>Ovalentaria</taxon>
        <taxon>Atherinomorphae</taxon>
        <taxon>Cyprinodontiformes</taxon>
        <taxon>Goodeidae</taxon>
        <taxon>Xenoophorus</taxon>
    </lineage>
</organism>
<dbReference type="EMBL" id="JAHRIN010042821">
    <property type="protein sequence ID" value="MEQ2206405.1"/>
    <property type="molecule type" value="Genomic_DNA"/>
</dbReference>